<dbReference type="InterPro" id="IPR003735">
    <property type="entry name" value="Metal_Tscrpt_repr"/>
</dbReference>
<accession>A0ABN2C0K5</accession>
<dbReference type="CDD" id="cd10148">
    <property type="entry name" value="CsoR-like_DUF156"/>
    <property type="match status" value="1"/>
</dbReference>
<gene>
    <name evidence="3" type="ORF">GCM10009788_58200</name>
</gene>
<dbReference type="Pfam" id="PF02583">
    <property type="entry name" value="Trns_repr_metal"/>
    <property type="match status" value="1"/>
</dbReference>
<comment type="caution">
    <text evidence="3">The sequence shown here is derived from an EMBL/GenBank/DDBJ whole genome shotgun (WGS) entry which is preliminary data.</text>
</comment>
<organism evidence="3 4">
    <name type="scientific">Nocardioides humi</name>
    <dbReference type="NCBI Taxonomy" id="449461"/>
    <lineage>
        <taxon>Bacteria</taxon>
        <taxon>Bacillati</taxon>
        <taxon>Actinomycetota</taxon>
        <taxon>Actinomycetes</taxon>
        <taxon>Propionibacteriales</taxon>
        <taxon>Nocardioidaceae</taxon>
        <taxon>Nocardioides</taxon>
    </lineage>
</organism>
<keyword evidence="4" id="KW-1185">Reference proteome</keyword>
<keyword evidence="2" id="KW-0186">Copper</keyword>
<dbReference type="PANTHER" id="PTHR33677:SF3">
    <property type="entry name" value="COPPER-SENSING TRANSCRIPTIONAL REPRESSOR RICR"/>
    <property type="match status" value="1"/>
</dbReference>
<dbReference type="PANTHER" id="PTHR33677">
    <property type="entry name" value="TRANSCRIPTIONAL REPRESSOR FRMR-RELATED"/>
    <property type="match status" value="1"/>
</dbReference>
<dbReference type="Gene3D" id="1.20.58.1000">
    <property type="entry name" value="Metal-sensitive repressor, helix protomer"/>
    <property type="match status" value="1"/>
</dbReference>
<dbReference type="Proteomes" id="UP001500842">
    <property type="component" value="Unassembled WGS sequence"/>
</dbReference>
<name>A0ABN2C0K5_9ACTN</name>
<reference evidence="3 4" key="1">
    <citation type="journal article" date="2019" name="Int. J. Syst. Evol. Microbiol.">
        <title>The Global Catalogue of Microorganisms (GCM) 10K type strain sequencing project: providing services to taxonomists for standard genome sequencing and annotation.</title>
        <authorList>
            <consortium name="The Broad Institute Genomics Platform"/>
            <consortium name="The Broad Institute Genome Sequencing Center for Infectious Disease"/>
            <person name="Wu L."/>
            <person name="Ma J."/>
        </authorList>
    </citation>
    <scope>NUCLEOTIDE SEQUENCE [LARGE SCALE GENOMIC DNA]</scope>
    <source>
        <strain evidence="3 4">JCM 14942</strain>
    </source>
</reference>
<evidence type="ECO:0000256" key="1">
    <source>
        <dbReference type="ARBA" id="ARBA00005428"/>
    </source>
</evidence>
<evidence type="ECO:0000313" key="4">
    <source>
        <dbReference type="Proteomes" id="UP001500842"/>
    </source>
</evidence>
<dbReference type="InterPro" id="IPR038390">
    <property type="entry name" value="Metal_Tscrpt_repr_sf"/>
</dbReference>
<evidence type="ECO:0000256" key="2">
    <source>
        <dbReference type="ARBA" id="ARBA00023008"/>
    </source>
</evidence>
<protein>
    <submittedName>
        <fullName evidence="3">Metal-sensitive transcriptional regulator</fullName>
    </submittedName>
</protein>
<dbReference type="EMBL" id="BAAAOR010000051">
    <property type="protein sequence ID" value="GAA1548655.1"/>
    <property type="molecule type" value="Genomic_DNA"/>
</dbReference>
<evidence type="ECO:0000313" key="3">
    <source>
        <dbReference type="EMBL" id="GAA1548655.1"/>
    </source>
</evidence>
<sequence>MGYMQEEVAMAVEPGYITEKQAVLTRLRRIEGQIRGLQRLVDEEQYCIDILTQVSAATKALEGVALLLLDQHLEHCLTHATDPAEAQQKLNEASAAIRRLVRS</sequence>
<comment type="similarity">
    <text evidence="1">Belongs to the CsoR family.</text>
</comment>
<proteinExistence type="inferred from homology"/>